<evidence type="ECO:0000313" key="3">
    <source>
        <dbReference type="EMBL" id="TFY81327.1"/>
    </source>
</evidence>
<evidence type="ECO:0000313" key="4">
    <source>
        <dbReference type="Proteomes" id="UP000298061"/>
    </source>
</evidence>
<feature type="transmembrane region" description="Helical" evidence="2">
    <location>
        <begin position="100"/>
        <end position="119"/>
    </location>
</feature>
<comment type="caution">
    <text evidence="3">The sequence shown here is derived from an EMBL/GenBank/DDBJ whole genome shotgun (WGS) entry which is preliminary data.</text>
</comment>
<keyword evidence="2" id="KW-1133">Transmembrane helix</keyword>
<keyword evidence="2" id="KW-0472">Membrane</keyword>
<feature type="non-terminal residue" evidence="3">
    <location>
        <position position="133"/>
    </location>
</feature>
<feature type="region of interest" description="Disordered" evidence="1">
    <location>
        <begin position="48"/>
        <end position="82"/>
    </location>
</feature>
<sequence>MHRLSLSAVRRPSFLYSSSTKAWHRIVPHQARHGMPYPIALISTHAANLRRRSSHPPARLLSTSAESLPASTSSPSSQPDADPLLIYTGPLTPTFKRLKIFSLSSLGLSFVLSPFIFIIESSLPLTARLGLAS</sequence>
<name>A0A4Z0A4S0_9AGAM</name>
<evidence type="ECO:0000256" key="2">
    <source>
        <dbReference type="SAM" id="Phobius"/>
    </source>
</evidence>
<dbReference type="EMBL" id="SFCI01000224">
    <property type="protein sequence ID" value="TFY81327.1"/>
    <property type="molecule type" value="Genomic_DNA"/>
</dbReference>
<dbReference type="AlphaFoldDB" id="A0A4Z0A4S0"/>
<dbReference type="Proteomes" id="UP000298061">
    <property type="component" value="Unassembled WGS sequence"/>
</dbReference>
<feature type="compositionally biased region" description="Low complexity" evidence="1">
    <location>
        <begin position="60"/>
        <end position="82"/>
    </location>
</feature>
<keyword evidence="2" id="KW-0812">Transmembrane</keyword>
<protein>
    <submittedName>
        <fullName evidence="3">Uncharacterized protein</fullName>
    </submittedName>
</protein>
<proteinExistence type="predicted"/>
<accession>A0A4Z0A4S0</accession>
<dbReference type="OrthoDB" id="5386199at2759"/>
<gene>
    <name evidence="3" type="ORF">EWM64_g2683</name>
</gene>
<keyword evidence="4" id="KW-1185">Reference proteome</keyword>
<reference evidence="3 4" key="1">
    <citation type="submission" date="2019-02" db="EMBL/GenBank/DDBJ databases">
        <title>Genome sequencing of the rare red list fungi Hericium alpestre (H. flagellum).</title>
        <authorList>
            <person name="Buettner E."/>
            <person name="Kellner H."/>
        </authorList>
    </citation>
    <scope>NUCLEOTIDE SEQUENCE [LARGE SCALE GENOMIC DNA]</scope>
    <source>
        <strain evidence="3 4">DSM 108284</strain>
    </source>
</reference>
<evidence type="ECO:0000256" key="1">
    <source>
        <dbReference type="SAM" id="MobiDB-lite"/>
    </source>
</evidence>
<organism evidence="3 4">
    <name type="scientific">Hericium alpestre</name>
    <dbReference type="NCBI Taxonomy" id="135208"/>
    <lineage>
        <taxon>Eukaryota</taxon>
        <taxon>Fungi</taxon>
        <taxon>Dikarya</taxon>
        <taxon>Basidiomycota</taxon>
        <taxon>Agaricomycotina</taxon>
        <taxon>Agaricomycetes</taxon>
        <taxon>Russulales</taxon>
        <taxon>Hericiaceae</taxon>
        <taxon>Hericium</taxon>
    </lineage>
</organism>